<evidence type="ECO:0000313" key="2">
    <source>
        <dbReference type="Proteomes" id="UP000019494"/>
    </source>
</evidence>
<dbReference type="OrthoDB" id="138803at2"/>
<proteinExistence type="predicted"/>
<dbReference type="Pfam" id="PF11855">
    <property type="entry name" value="DUF3375"/>
    <property type="match status" value="1"/>
</dbReference>
<evidence type="ECO:0008006" key="3">
    <source>
        <dbReference type="Google" id="ProtNLM"/>
    </source>
</evidence>
<dbReference type="AlphaFoldDB" id="W9GN46"/>
<keyword evidence="2" id="KW-1185">Reference proteome</keyword>
<protein>
    <recommendedName>
        <fullName evidence="3">DUF3375 domain-containing protein</fullName>
    </recommendedName>
</protein>
<sequence>MSHDDLSRLREQHPAWRLLRAANAPLIVSFLGRTFVEENVRVLTQSELVSRLDDELYALRERLGDGAYPKSASAYVADWASQESGWLRLYYLEGSDEPHVDATPALERAVAWVGMLQERAFVGTESRLHTLVGLLRQIVTGSDTDPEHRLEHLRAERARLDEQIARAEAGEIDVLDPTGQRDRYQQFASTALELLSDFREVEGKFRALDRQMRETIAGWDGSKGELLDQLLGDRNAISESDQGRSFQAFYDFLLSAERQDELSALLDEVHRLEAIAADDRVRRIDRDWLAAADRTQATVRTLSDQLRRFLDDTVWLENRRVIELLRSIESSAVVLRDEREPVEMELESARPEIALPFERPLYSPPAAPQIDSTVAEAVDAAETTALFHVDHVDHARLVGQVRAALRHRTQVSLGEIVDEHPPEQGLAELMAYFALHEDGIDLVIDDTARQRVGWTDDDTRREADIPTLLYVRPDGKDRS</sequence>
<dbReference type="EMBL" id="AWQS01000122">
    <property type="protein sequence ID" value="EWT05329.1"/>
    <property type="molecule type" value="Genomic_DNA"/>
</dbReference>
<dbReference type="InterPro" id="IPR021804">
    <property type="entry name" value="DUF3375"/>
</dbReference>
<gene>
    <name evidence="1" type="ORF">N864_05305</name>
</gene>
<reference evidence="2" key="1">
    <citation type="submission" date="2013-08" db="EMBL/GenBank/DDBJ databases">
        <title>Intrasporangium oryzae NRRL B-24470.</title>
        <authorList>
            <person name="Liu H."/>
            <person name="Wang G."/>
        </authorList>
    </citation>
    <scope>NUCLEOTIDE SEQUENCE [LARGE SCALE GENOMIC DNA]</scope>
    <source>
        <strain evidence="2">Q5-1</strain>
    </source>
</reference>
<dbReference type="PATRIC" id="fig|584657.3.peg.2776"/>
<dbReference type="Proteomes" id="UP000019494">
    <property type="component" value="Unassembled WGS sequence"/>
</dbReference>
<evidence type="ECO:0000313" key="1">
    <source>
        <dbReference type="EMBL" id="EWT05329.1"/>
    </source>
</evidence>
<comment type="caution">
    <text evidence="1">The sequence shown here is derived from an EMBL/GenBank/DDBJ whole genome shotgun (WGS) entry which is preliminary data.</text>
</comment>
<name>W9GN46_9MICO</name>
<organism evidence="1 2">
    <name type="scientific">Intrasporangium chromatireducens Q5-1</name>
    <dbReference type="NCBI Taxonomy" id="584657"/>
    <lineage>
        <taxon>Bacteria</taxon>
        <taxon>Bacillati</taxon>
        <taxon>Actinomycetota</taxon>
        <taxon>Actinomycetes</taxon>
        <taxon>Micrococcales</taxon>
        <taxon>Intrasporangiaceae</taxon>
        <taxon>Intrasporangium</taxon>
    </lineage>
</organism>
<accession>W9GN46</accession>